<proteinExistence type="predicted"/>
<reference evidence="1 2" key="1">
    <citation type="submission" date="2021-03" db="EMBL/GenBank/DDBJ databases">
        <title>Genomic Encyclopedia of Type Strains, Phase IV (KMG-IV): sequencing the most valuable type-strain genomes for metagenomic binning, comparative biology and taxonomic classification.</title>
        <authorList>
            <person name="Goeker M."/>
        </authorList>
    </citation>
    <scope>NUCLEOTIDE SEQUENCE [LARGE SCALE GENOMIC DNA]</scope>
    <source>
        <strain evidence="1 2">DSM 40526</strain>
    </source>
</reference>
<dbReference type="EMBL" id="JAGGLQ010000004">
    <property type="protein sequence ID" value="MBP2037270.1"/>
    <property type="molecule type" value="Genomic_DNA"/>
</dbReference>
<organism evidence="1 2">
    <name type="scientific">Streptomyces avidinii</name>
    <dbReference type="NCBI Taxonomy" id="1895"/>
    <lineage>
        <taxon>Bacteria</taxon>
        <taxon>Bacillati</taxon>
        <taxon>Actinomycetota</taxon>
        <taxon>Actinomycetes</taxon>
        <taxon>Kitasatosporales</taxon>
        <taxon>Streptomycetaceae</taxon>
        <taxon>Streptomyces</taxon>
    </lineage>
</organism>
<gene>
    <name evidence="1" type="ORF">J2Z77_003070</name>
</gene>
<evidence type="ECO:0000313" key="1">
    <source>
        <dbReference type="EMBL" id="MBP2037270.1"/>
    </source>
</evidence>
<sequence>MLHTALGGAGFLLPGVTAGAPGAAYSALVVRTLEVCDRLTRVPLVVRAAAIGAGVGALACSRASYGPRSPASSWSWR</sequence>
<keyword evidence="2" id="KW-1185">Reference proteome</keyword>
<dbReference type="Proteomes" id="UP001519310">
    <property type="component" value="Unassembled WGS sequence"/>
</dbReference>
<name>A0ABS4L590_STRAV</name>
<evidence type="ECO:0000313" key="2">
    <source>
        <dbReference type="Proteomes" id="UP001519310"/>
    </source>
</evidence>
<comment type="caution">
    <text evidence="1">The sequence shown here is derived from an EMBL/GenBank/DDBJ whole genome shotgun (WGS) entry which is preliminary data.</text>
</comment>
<accession>A0ABS4L590</accession>
<protein>
    <submittedName>
        <fullName evidence="1">Uncharacterized protein</fullName>
    </submittedName>
</protein>